<reference evidence="9 10" key="1">
    <citation type="submission" date="2016-12" db="EMBL/GenBank/DDBJ databases">
        <title>The genomes of Aspergillus section Nigri reveals drivers in fungal speciation.</title>
        <authorList>
            <consortium name="DOE Joint Genome Institute"/>
            <person name="Vesth T.C."/>
            <person name="Nybo J."/>
            <person name="Theobald S."/>
            <person name="Brandl J."/>
            <person name="Frisvad J.C."/>
            <person name="Nielsen K.F."/>
            <person name="Lyhne E.K."/>
            <person name="Kogle M.E."/>
            <person name="Kuo A."/>
            <person name="Riley R."/>
            <person name="Clum A."/>
            <person name="Nolan M."/>
            <person name="Lipzen A."/>
            <person name="Salamov A."/>
            <person name="Henrissat B."/>
            <person name="Wiebenga A."/>
            <person name="De Vries R.P."/>
            <person name="Grigoriev I.V."/>
            <person name="Mortensen U.H."/>
            <person name="Andersen M.R."/>
            <person name="Baker S.E."/>
        </authorList>
    </citation>
    <scope>NUCLEOTIDE SEQUENCE [LARGE SCALE GENOMIC DNA]</scope>
    <source>
        <strain evidence="9 10">IBT 23096</strain>
    </source>
</reference>
<dbReference type="EMBL" id="MSFO01000005">
    <property type="protein sequence ID" value="PLB48467.1"/>
    <property type="molecule type" value="Genomic_DNA"/>
</dbReference>
<comment type="similarity">
    <text evidence="2">Belongs to the amino acid/polyamine transporter 2 family.</text>
</comment>
<feature type="region of interest" description="Disordered" evidence="6">
    <location>
        <begin position="1"/>
        <end position="37"/>
    </location>
</feature>
<dbReference type="AlphaFoldDB" id="A0A2I2G6F5"/>
<evidence type="ECO:0000259" key="8">
    <source>
        <dbReference type="Pfam" id="PF01490"/>
    </source>
</evidence>
<feature type="transmembrane region" description="Helical" evidence="7">
    <location>
        <begin position="83"/>
        <end position="103"/>
    </location>
</feature>
<feature type="transmembrane region" description="Helical" evidence="7">
    <location>
        <begin position="160"/>
        <end position="181"/>
    </location>
</feature>
<feature type="transmembrane region" description="Helical" evidence="7">
    <location>
        <begin position="306"/>
        <end position="325"/>
    </location>
</feature>
<dbReference type="PANTHER" id="PTHR22950:SF668">
    <property type="entry name" value="AMINO ACID TRANSPORTER (EUROFUNG)"/>
    <property type="match status" value="1"/>
</dbReference>
<dbReference type="Proteomes" id="UP000234275">
    <property type="component" value="Unassembled WGS sequence"/>
</dbReference>
<organism evidence="9 10">
    <name type="scientific">Aspergillus steynii IBT 23096</name>
    <dbReference type="NCBI Taxonomy" id="1392250"/>
    <lineage>
        <taxon>Eukaryota</taxon>
        <taxon>Fungi</taxon>
        <taxon>Dikarya</taxon>
        <taxon>Ascomycota</taxon>
        <taxon>Pezizomycotina</taxon>
        <taxon>Eurotiomycetes</taxon>
        <taxon>Eurotiomycetidae</taxon>
        <taxon>Eurotiales</taxon>
        <taxon>Aspergillaceae</taxon>
        <taxon>Aspergillus</taxon>
        <taxon>Aspergillus subgen. Circumdati</taxon>
    </lineage>
</organism>
<evidence type="ECO:0000256" key="7">
    <source>
        <dbReference type="SAM" id="Phobius"/>
    </source>
</evidence>
<dbReference type="VEuPathDB" id="FungiDB:P170DRAFT_477083"/>
<dbReference type="Pfam" id="PF01490">
    <property type="entry name" value="Aa_trans"/>
    <property type="match status" value="1"/>
</dbReference>
<evidence type="ECO:0000256" key="5">
    <source>
        <dbReference type="ARBA" id="ARBA00023136"/>
    </source>
</evidence>
<keyword evidence="4 7" id="KW-1133">Transmembrane helix</keyword>
<evidence type="ECO:0000256" key="6">
    <source>
        <dbReference type="SAM" id="MobiDB-lite"/>
    </source>
</evidence>
<dbReference type="PANTHER" id="PTHR22950">
    <property type="entry name" value="AMINO ACID TRANSPORTER"/>
    <property type="match status" value="1"/>
</dbReference>
<feature type="transmembrane region" description="Helical" evidence="7">
    <location>
        <begin position="379"/>
        <end position="400"/>
    </location>
</feature>
<feature type="transmembrane region" description="Helical" evidence="7">
    <location>
        <begin position="188"/>
        <end position="212"/>
    </location>
</feature>
<dbReference type="GeneID" id="36561110"/>
<feature type="compositionally biased region" description="Basic and acidic residues" evidence="6">
    <location>
        <begin position="18"/>
        <end position="32"/>
    </location>
</feature>
<accession>A0A2I2G6F5</accession>
<evidence type="ECO:0000256" key="4">
    <source>
        <dbReference type="ARBA" id="ARBA00022989"/>
    </source>
</evidence>
<protein>
    <recommendedName>
        <fullName evidence="8">Amino acid transporter transmembrane domain-containing protein</fullName>
    </recommendedName>
</protein>
<feature type="transmembrane region" description="Helical" evidence="7">
    <location>
        <begin position="412"/>
        <end position="435"/>
    </location>
</feature>
<feature type="transmembrane region" description="Helical" evidence="7">
    <location>
        <begin position="265"/>
        <end position="286"/>
    </location>
</feature>
<keyword evidence="5 7" id="KW-0472">Membrane</keyword>
<dbReference type="GO" id="GO:0015179">
    <property type="term" value="F:L-amino acid transmembrane transporter activity"/>
    <property type="evidence" value="ECO:0007669"/>
    <property type="project" value="TreeGrafter"/>
</dbReference>
<evidence type="ECO:0000313" key="10">
    <source>
        <dbReference type="Proteomes" id="UP000234275"/>
    </source>
</evidence>
<feature type="transmembrane region" description="Helical" evidence="7">
    <location>
        <begin position="232"/>
        <end position="253"/>
    </location>
</feature>
<comment type="caution">
    <text evidence="9">The sequence shown here is derived from an EMBL/GenBank/DDBJ whole genome shotgun (WGS) entry which is preliminary data.</text>
</comment>
<evidence type="ECO:0000256" key="2">
    <source>
        <dbReference type="ARBA" id="ARBA00008066"/>
    </source>
</evidence>
<keyword evidence="3 7" id="KW-0812">Transmembrane</keyword>
<proteinExistence type="inferred from homology"/>
<evidence type="ECO:0000313" key="9">
    <source>
        <dbReference type="EMBL" id="PLB48467.1"/>
    </source>
</evidence>
<dbReference type="Gene3D" id="1.20.1740.10">
    <property type="entry name" value="Amino acid/polyamine transporter I"/>
    <property type="match status" value="1"/>
</dbReference>
<feature type="domain" description="Amino acid transporter transmembrane" evidence="8">
    <location>
        <begin position="51"/>
        <end position="435"/>
    </location>
</feature>
<evidence type="ECO:0000256" key="1">
    <source>
        <dbReference type="ARBA" id="ARBA00004141"/>
    </source>
</evidence>
<dbReference type="OrthoDB" id="40134at2759"/>
<comment type="subcellular location">
    <subcellularLocation>
        <location evidence="1">Membrane</location>
        <topology evidence="1">Multi-pass membrane protein</topology>
    </subcellularLocation>
</comment>
<gene>
    <name evidence="9" type="ORF">P170DRAFT_477083</name>
</gene>
<feature type="transmembrane region" description="Helical" evidence="7">
    <location>
        <begin position="346"/>
        <end position="367"/>
    </location>
</feature>
<dbReference type="InterPro" id="IPR013057">
    <property type="entry name" value="AA_transpt_TM"/>
</dbReference>
<dbReference type="FunFam" id="1.20.1740.10:FF:000039">
    <property type="entry name" value="Neutral amino acid transporter (Eurofung)"/>
    <property type="match status" value="1"/>
</dbReference>
<dbReference type="GO" id="GO:0016020">
    <property type="term" value="C:membrane"/>
    <property type="evidence" value="ECO:0007669"/>
    <property type="project" value="UniProtKB-SubCell"/>
</dbReference>
<evidence type="ECO:0000256" key="3">
    <source>
        <dbReference type="ARBA" id="ARBA00022692"/>
    </source>
</evidence>
<keyword evidence="10" id="KW-1185">Reference proteome</keyword>
<name>A0A2I2G6F5_9EURO</name>
<dbReference type="RefSeq" id="XP_024703769.1">
    <property type="nucleotide sequence ID" value="XM_024853412.1"/>
</dbReference>
<sequence>MSVPLNDPEAGYPVPTGDKTEDKDQKKGHDDEVPMDDPFGNEEMAEIRYRTMSWWKCGMLMVAENISLGILSLPSAVATLGMVPAAVLIVFLAGLSWYTGYVIGQFKLRYPHVHNMGDAGEILFGQIGREVFGIGQLLLLIFLMASHILTFSILMNTLTEHGTCTITFSVIGLIICFIGALPQTMEKVYWMSIVSFLSILSATIAAMVAIGVESNASVPVNVVTKTSFESGFLAVTNIIFAYTAHVAFFGFISEMEEPKTFPRSIAMLQIVDTIMYLVAALVIYRLAGPDVKSPALSSAGRVMKKVCYGLAIPTVIIAGVIFGHVAAKYIFVRLFRGSEHMHSRTFIGVGSWLGIGVGVWIIAWVVAESIPVFNDMLSLISSLFGSFFSYGIPAALWLYMNKGQYGESLRKCLLTACNLVILAIACGMCGMGLYVSGRSISQNSSSASWSCADNSS</sequence>
<dbReference type="STRING" id="1392250.A0A2I2G6F5"/>
<feature type="transmembrane region" description="Helical" evidence="7">
    <location>
        <begin position="131"/>
        <end position="154"/>
    </location>
</feature>